<evidence type="ECO:0000313" key="2">
    <source>
        <dbReference type="Proteomes" id="UP000279271"/>
    </source>
</evidence>
<gene>
    <name evidence="1" type="ORF">APUTEX25_002824</name>
</gene>
<dbReference type="EMBL" id="QOKY01000135">
    <property type="protein sequence ID" value="RMZ56735.1"/>
    <property type="molecule type" value="Genomic_DNA"/>
</dbReference>
<feature type="non-terminal residue" evidence="1">
    <location>
        <position position="1"/>
    </location>
</feature>
<accession>A0A3M7L3Y3</accession>
<reference evidence="2" key="1">
    <citation type="journal article" date="2018" name="Algal Res.">
        <title>Characterization of plant carbon substrate utilization by Auxenochlorella protothecoides.</title>
        <authorList>
            <person name="Vogler B.W."/>
            <person name="Starkenburg S.R."/>
            <person name="Sudasinghe N."/>
            <person name="Schambach J.Y."/>
            <person name="Rollin J.A."/>
            <person name="Pattathil S."/>
            <person name="Barry A.N."/>
        </authorList>
    </citation>
    <scope>NUCLEOTIDE SEQUENCE [LARGE SCALE GENOMIC DNA]</scope>
    <source>
        <strain evidence="2">UTEX 25</strain>
    </source>
</reference>
<proteinExistence type="predicted"/>
<organism evidence="1 2">
    <name type="scientific">Auxenochlorella protothecoides</name>
    <name type="common">Green microalga</name>
    <name type="synonym">Chlorella protothecoides</name>
    <dbReference type="NCBI Taxonomy" id="3075"/>
    <lineage>
        <taxon>Eukaryota</taxon>
        <taxon>Viridiplantae</taxon>
        <taxon>Chlorophyta</taxon>
        <taxon>core chlorophytes</taxon>
        <taxon>Trebouxiophyceae</taxon>
        <taxon>Chlorellales</taxon>
        <taxon>Chlorellaceae</taxon>
        <taxon>Auxenochlorella</taxon>
    </lineage>
</organism>
<sequence>GVEPEECSGTFTDQWDNDEIECHFCDGQLKCDHEGGTIRSEKIECEFDPGATSNALEFECPVSNGVAKCDWTSTPVAMAFSRLVLPLFLLIACASASRVLLQNAGVRPAECRDEWDNDEIECDFCDGELKCELEGGTIRSEKIECEWDADGIDNDIEFECPITNGVADCDWTQINNRLPGCAAPITRRVIEAWTPSD</sequence>
<protein>
    <submittedName>
        <fullName evidence="1">Uncharacterized protein</fullName>
    </submittedName>
</protein>
<dbReference type="AlphaFoldDB" id="A0A3M7L3Y3"/>
<evidence type="ECO:0000313" key="1">
    <source>
        <dbReference type="EMBL" id="RMZ56735.1"/>
    </source>
</evidence>
<comment type="caution">
    <text evidence="1">The sequence shown here is derived from an EMBL/GenBank/DDBJ whole genome shotgun (WGS) entry which is preliminary data.</text>
</comment>
<dbReference type="Proteomes" id="UP000279271">
    <property type="component" value="Unassembled WGS sequence"/>
</dbReference>
<name>A0A3M7L3Y3_AUXPR</name>